<reference evidence="2 4" key="1">
    <citation type="submission" date="2017-08" db="EMBL/GenBank/DDBJ databases">
        <title>Draft Genome Sequence of the Marine Bacterium Oceanimonas baumannii ATCC 700832.</title>
        <authorList>
            <person name="Mcclelland W.D."/>
            <person name="Brennan M.A."/>
            <person name="Trachtenberg A.M."/>
            <person name="Maclea K.S."/>
        </authorList>
    </citation>
    <scope>NUCLEOTIDE SEQUENCE [LARGE SCALE GENOMIC DNA]</scope>
    <source>
        <strain evidence="2 4">ATCC 700832</strain>
    </source>
</reference>
<dbReference type="EMBL" id="NQJF01000005">
    <property type="protein sequence ID" value="OYD24983.1"/>
    <property type="molecule type" value="Genomic_DNA"/>
</dbReference>
<dbReference type="OrthoDB" id="3242664at2"/>
<sequence>MLDFDLNDLELAKPKSENDTASFRQVSYGKLITPRQHLFLFSAEEWECFLEEWGTFQKSKYHLVTRLGGANDFGVDVACFHTENGFSGSWENYQCKYYKGDALAPGTAIPEIGKLLWHVYNGNLTKPNCYYFFAPKDCGPSLKKLLLNSDKLKAKLFEEWDGWCSKSITTTKEILLEGEFKNFVLGFDFGIFKYKPVNEIIEEYRETPYYSIRFGGGLKDRPTPLKPPEAFQKNEARYIEQLHNAYADSKGIEKQNFQIDCFPDLKNHFTRQREYFYFAESLRTFARDSVPLGTFEALQNEMLDGVIDAAEDDYENGLVKVKAVLRESKSVPLDSNGLFETVRVKDRYGICHQLANNDKLKWLNDDE</sequence>
<proteinExistence type="predicted"/>
<name>A0A235CKA4_9GAMM</name>
<dbReference type="AlphaFoldDB" id="A0A235CKA4"/>
<protein>
    <recommendedName>
        <fullName evidence="1">ABC-three component systems C-terminal domain-containing protein</fullName>
    </recommendedName>
</protein>
<dbReference type="EMBL" id="SODO01000004">
    <property type="protein sequence ID" value="TDW59753.1"/>
    <property type="molecule type" value="Genomic_DNA"/>
</dbReference>
<dbReference type="InterPro" id="IPR046914">
    <property type="entry name" value="ABC-3C_CTD6"/>
</dbReference>
<dbReference type="RefSeq" id="WP_094277833.1">
    <property type="nucleotide sequence ID" value="NZ_NQJF01000005.1"/>
</dbReference>
<evidence type="ECO:0000313" key="5">
    <source>
        <dbReference type="Proteomes" id="UP000295058"/>
    </source>
</evidence>
<dbReference type="Proteomes" id="UP000243640">
    <property type="component" value="Unassembled WGS sequence"/>
</dbReference>
<dbReference type="Proteomes" id="UP000295058">
    <property type="component" value="Unassembled WGS sequence"/>
</dbReference>
<evidence type="ECO:0000313" key="3">
    <source>
        <dbReference type="EMBL" id="TDW59753.1"/>
    </source>
</evidence>
<keyword evidence="5" id="KW-1185">Reference proteome</keyword>
<comment type="caution">
    <text evidence="2">The sequence shown here is derived from an EMBL/GenBank/DDBJ whole genome shotgun (WGS) entry which is preliminary data.</text>
</comment>
<reference evidence="3 5" key="2">
    <citation type="submission" date="2019-03" db="EMBL/GenBank/DDBJ databases">
        <title>Genomic Encyclopedia of Archaeal and Bacterial Type Strains, Phase II (KMG-II): from individual species to whole genera.</title>
        <authorList>
            <person name="Goeker M."/>
        </authorList>
    </citation>
    <scope>NUCLEOTIDE SEQUENCE [LARGE SCALE GENOMIC DNA]</scope>
    <source>
        <strain evidence="3 5">DSM 15594</strain>
    </source>
</reference>
<evidence type="ECO:0000313" key="4">
    <source>
        <dbReference type="Proteomes" id="UP000243640"/>
    </source>
</evidence>
<evidence type="ECO:0000259" key="1">
    <source>
        <dbReference type="Pfam" id="PF20282"/>
    </source>
</evidence>
<accession>A0A235CKA4</accession>
<gene>
    <name evidence="2" type="ORF">B6S09_07225</name>
    <name evidence="3" type="ORF">LY04_01394</name>
</gene>
<organism evidence="2 4">
    <name type="scientific">Oceanimonas baumannii</name>
    <dbReference type="NCBI Taxonomy" id="129578"/>
    <lineage>
        <taxon>Bacteria</taxon>
        <taxon>Pseudomonadati</taxon>
        <taxon>Pseudomonadota</taxon>
        <taxon>Gammaproteobacteria</taxon>
        <taxon>Aeromonadales</taxon>
        <taxon>Aeromonadaceae</taxon>
        <taxon>Oceanimonas</taxon>
    </lineage>
</organism>
<feature type="domain" description="ABC-three component systems C-terminal" evidence="1">
    <location>
        <begin position="235"/>
        <end position="362"/>
    </location>
</feature>
<dbReference type="Pfam" id="PF20282">
    <property type="entry name" value="CTD6"/>
    <property type="match status" value="1"/>
</dbReference>
<evidence type="ECO:0000313" key="2">
    <source>
        <dbReference type="EMBL" id="OYD24983.1"/>
    </source>
</evidence>